<accession>A0A819Y2P0</accession>
<evidence type="ECO:0000313" key="2">
    <source>
        <dbReference type="EMBL" id="CAF2118913.1"/>
    </source>
</evidence>
<evidence type="ECO:0000313" key="3">
    <source>
        <dbReference type="EMBL" id="CAF4151812.1"/>
    </source>
</evidence>
<evidence type="ECO:0000259" key="1">
    <source>
        <dbReference type="Pfam" id="PF07486"/>
    </source>
</evidence>
<dbReference type="Gene3D" id="1.10.10.2520">
    <property type="entry name" value="Cell wall hydrolase SleB, domain 1"/>
    <property type="match status" value="1"/>
</dbReference>
<proteinExistence type="predicted"/>
<dbReference type="EMBL" id="CAJOBG010005411">
    <property type="protein sequence ID" value="CAF4151812.1"/>
    <property type="molecule type" value="Genomic_DNA"/>
</dbReference>
<dbReference type="InterPro" id="IPR042047">
    <property type="entry name" value="SleB_dom1"/>
</dbReference>
<comment type="caution">
    <text evidence="3">The sequence shown here is derived from an EMBL/GenBank/DDBJ whole genome shotgun (WGS) entry which is preliminary data.</text>
</comment>
<dbReference type="Proteomes" id="UP000663866">
    <property type="component" value="Unassembled WGS sequence"/>
</dbReference>
<keyword evidence="4" id="KW-1185">Reference proteome</keyword>
<dbReference type="AlphaFoldDB" id="A0A819Y2P0"/>
<evidence type="ECO:0000313" key="4">
    <source>
        <dbReference type="Proteomes" id="UP000663866"/>
    </source>
</evidence>
<organism evidence="3 4">
    <name type="scientific">Rotaria magnacalcarata</name>
    <dbReference type="NCBI Taxonomy" id="392030"/>
    <lineage>
        <taxon>Eukaryota</taxon>
        <taxon>Metazoa</taxon>
        <taxon>Spiralia</taxon>
        <taxon>Gnathifera</taxon>
        <taxon>Rotifera</taxon>
        <taxon>Eurotatoria</taxon>
        <taxon>Bdelloidea</taxon>
        <taxon>Philodinida</taxon>
        <taxon>Philodinidae</taxon>
        <taxon>Rotaria</taxon>
    </lineage>
</organism>
<sequence length="119" mass="13696">MVDPQSLNEIDVVTHTVYGEARAGRSYMGRTIKEVCLKPYQFSCWDHGDINRSKLLNLGTNSDEYRRIRQVVKEVLDGARPDNTRGSTHYHANYIQPDWTRGKTPTVVIGNHLFYNNID</sequence>
<dbReference type="EMBL" id="CAJNRF010010268">
    <property type="protein sequence ID" value="CAF2118913.1"/>
    <property type="molecule type" value="Genomic_DNA"/>
</dbReference>
<dbReference type="Proteomes" id="UP000663856">
    <property type="component" value="Unassembled WGS sequence"/>
</dbReference>
<dbReference type="GO" id="GO:0016787">
    <property type="term" value="F:hydrolase activity"/>
    <property type="evidence" value="ECO:0007669"/>
    <property type="project" value="InterPro"/>
</dbReference>
<protein>
    <recommendedName>
        <fullName evidence="1">Cell wall hydrolase SleB domain-containing protein</fullName>
    </recommendedName>
</protein>
<dbReference type="InterPro" id="IPR011105">
    <property type="entry name" value="Cell_wall_hydrolase_SleB"/>
</dbReference>
<name>A0A819Y2P0_9BILA</name>
<dbReference type="Pfam" id="PF07486">
    <property type="entry name" value="Hydrolase_2"/>
    <property type="match status" value="1"/>
</dbReference>
<feature type="domain" description="Cell wall hydrolase SleB" evidence="1">
    <location>
        <begin position="25"/>
        <end position="115"/>
    </location>
</feature>
<gene>
    <name evidence="3" type="ORF">OVN521_LOCUS23637</name>
    <name evidence="2" type="ORF">WKI299_LOCUS23964</name>
</gene>
<reference evidence="3" key="1">
    <citation type="submission" date="2021-02" db="EMBL/GenBank/DDBJ databases">
        <authorList>
            <person name="Nowell W R."/>
        </authorList>
    </citation>
    <scope>NUCLEOTIDE SEQUENCE</scope>
</reference>